<dbReference type="Proteomes" id="UP000239899">
    <property type="component" value="Unassembled WGS sequence"/>
</dbReference>
<keyword evidence="3" id="KW-1185">Reference proteome</keyword>
<dbReference type="OrthoDB" id="515926at2759"/>
<feature type="region of interest" description="Disordered" evidence="1">
    <location>
        <begin position="245"/>
        <end position="278"/>
    </location>
</feature>
<accession>A0A2P6U4V2</accession>
<gene>
    <name evidence="2" type="ORF">C2E21_0575</name>
</gene>
<dbReference type="EMBL" id="LHPG02000001">
    <property type="protein sequence ID" value="PRW61353.1"/>
    <property type="molecule type" value="Genomic_DNA"/>
</dbReference>
<dbReference type="AlphaFoldDB" id="A0A2P6U4V2"/>
<proteinExistence type="predicted"/>
<feature type="region of interest" description="Disordered" evidence="1">
    <location>
        <begin position="53"/>
        <end position="161"/>
    </location>
</feature>
<protein>
    <submittedName>
        <fullName evidence="2">Uncharacterized protein</fullName>
    </submittedName>
</protein>
<name>A0A2P6U4V2_CHLSO</name>
<feature type="compositionally biased region" description="Basic and acidic residues" evidence="1">
    <location>
        <begin position="134"/>
        <end position="151"/>
    </location>
</feature>
<feature type="compositionally biased region" description="Basic and acidic residues" evidence="1">
    <location>
        <begin position="56"/>
        <end position="69"/>
    </location>
</feature>
<organism evidence="2 3">
    <name type="scientific">Chlorella sorokiniana</name>
    <name type="common">Freshwater green alga</name>
    <dbReference type="NCBI Taxonomy" id="3076"/>
    <lineage>
        <taxon>Eukaryota</taxon>
        <taxon>Viridiplantae</taxon>
        <taxon>Chlorophyta</taxon>
        <taxon>core chlorophytes</taxon>
        <taxon>Trebouxiophyceae</taxon>
        <taxon>Chlorellales</taxon>
        <taxon>Chlorellaceae</taxon>
        <taxon>Chlorella clade</taxon>
        <taxon>Chlorella</taxon>
    </lineage>
</organism>
<evidence type="ECO:0000313" key="2">
    <source>
        <dbReference type="EMBL" id="PRW61353.1"/>
    </source>
</evidence>
<evidence type="ECO:0000256" key="1">
    <source>
        <dbReference type="SAM" id="MobiDB-lite"/>
    </source>
</evidence>
<evidence type="ECO:0000313" key="3">
    <source>
        <dbReference type="Proteomes" id="UP000239899"/>
    </source>
</evidence>
<sequence length="278" mass="30574">MEEQAAHELYTEFAAVDADARFKQGIGFAGRGAPRELQGWADKDDDDVIARNRRLFGGDRGRQEERGSPDYDSDTAEAVQRRLRALKKEQRPQQAEGPAPLPDRLYDERKEQHQLRHSKPEQPKLKAKTQYLLERSEAKDRKQQERGREEEGTADQQQWTRFRFSDAAELEEHRLQPTAVYGEANEEADDVRAAGLGGLSAVTFKQSNAAAVQQERDDLHSAAIFGGGGGVVVPAAEVAAVLHQPQQPAAAASGGSGGGGGLSWRERALAAKRAKQQQ</sequence>
<reference evidence="2 3" key="1">
    <citation type="journal article" date="2018" name="Plant J.">
        <title>Genome sequences of Chlorella sorokiniana UTEX 1602 and Micractinium conductrix SAG 241.80: implications to maltose excretion by a green alga.</title>
        <authorList>
            <person name="Arriola M.B."/>
            <person name="Velmurugan N."/>
            <person name="Zhang Y."/>
            <person name="Plunkett M.H."/>
            <person name="Hondzo H."/>
            <person name="Barney B.M."/>
        </authorList>
    </citation>
    <scope>NUCLEOTIDE SEQUENCE [LARGE SCALE GENOMIC DNA]</scope>
    <source>
        <strain evidence="3">UTEX 1602</strain>
    </source>
</reference>
<comment type="caution">
    <text evidence="2">The sequence shown here is derived from an EMBL/GenBank/DDBJ whole genome shotgun (WGS) entry which is preliminary data.</text>
</comment>
<feature type="compositionally biased region" description="Basic and acidic residues" evidence="1">
    <location>
        <begin position="104"/>
        <end position="124"/>
    </location>
</feature>